<evidence type="ECO:0008006" key="3">
    <source>
        <dbReference type="Google" id="ProtNLM"/>
    </source>
</evidence>
<sequence length="285" mass="34010">MKLYKKVFVNLAKVLPDSIYLRMVFLSKLKRKLDLSNPRSYNEKLNWLKINDRKEHYQIMVDKYEAKKYVADKIGEQYVIPTYGVWDRFEDIDFSKLPSNFVLKTTHDSGGVVLINDKNNMDIDKTKNVLEKSLKNNYYYLCREWPYKNLKHRIIAEKMITNTVPNDYKFFMFNGKMDSVMVCTNRASGHPTFRFYDKGWNRLLYQKPELEPESNVERPENYEKMIRIAEQLSENLVHMRVDLYNIDGQIYFGELTFFDQGGFDTDITLETDLKWGELMDLDKIK</sequence>
<name>A0A174ICX7_9FIRM</name>
<dbReference type="RefSeq" id="WP_070101395.1">
    <property type="nucleotide sequence ID" value="NZ_BLYK01000026.1"/>
</dbReference>
<dbReference type="InterPro" id="IPR029465">
    <property type="entry name" value="ATPgrasp_TupA"/>
</dbReference>
<accession>A0A174ICX7</accession>
<protein>
    <recommendedName>
        <fullName evidence="3">Glycosyl transferase</fullName>
    </recommendedName>
</protein>
<dbReference type="AlphaFoldDB" id="A0A174ICX7"/>
<organism evidence="1 2">
    <name type="scientific">Anaerobutyricum hallii</name>
    <dbReference type="NCBI Taxonomy" id="39488"/>
    <lineage>
        <taxon>Bacteria</taxon>
        <taxon>Bacillati</taxon>
        <taxon>Bacillota</taxon>
        <taxon>Clostridia</taxon>
        <taxon>Lachnospirales</taxon>
        <taxon>Lachnospiraceae</taxon>
        <taxon>Anaerobutyricum</taxon>
    </lineage>
</organism>
<gene>
    <name evidence="1" type="ORF">ERS852450_02508</name>
</gene>
<dbReference type="EMBL" id="CYZL01000026">
    <property type="protein sequence ID" value="CUO82925.1"/>
    <property type="molecule type" value="Genomic_DNA"/>
</dbReference>
<dbReference type="Proteomes" id="UP000095679">
    <property type="component" value="Unassembled WGS sequence"/>
</dbReference>
<evidence type="ECO:0000313" key="1">
    <source>
        <dbReference type="EMBL" id="CUO82925.1"/>
    </source>
</evidence>
<dbReference type="Pfam" id="PF14305">
    <property type="entry name" value="ATPgrasp_TupA"/>
    <property type="match status" value="1"/>
</dbReference>
<reference evidence="1 2" key="1">
    <citation type="submission" date="2015-09" db="EMBL/GenBank/DDBJ databases">
        <authorList>
            <consortium name="Pathogen Informatics"/>
        </authorList>
    </citation>
    <scope>NUCLEOTIDE SEQUENCE [LARGE SCALE GENOMIC DNA]</scope>
    <source>
        <strain evidence="1 2">2789STDY5834835</strain>
    </source>
</reference>
<proteinExistence type="predicted"/>
<evidence type="ECO:0000313" key="2">
    <source>
        <dbReference type="Proteomes" id="UP000095679"/>
    </source>
</evidence>